<keyword evidence="4" id="KW-1185">Reference proteome</keyword>
<feature type="region of interest" description="Disordered" evidence="1">
    <location>
        <begin position="146"/>
        <end position="170"/>
    </location>
</feature>
<dbReference type="EMBL" id="CP073767">
    <property type="protein sequence ID" value="UWZ59574.1"/>
    <property type="molecule type" value="Genomic_DNA"/>
</dbReference>
<feature type="domain" description="N-acetyltransferase" evidence="2">
    <location>
        <begin position="6"/>
        <end position="168"/>
    </location>
</feature>
<accession>A0A9Q9MJY5</accession>
<evidence type="ECO:0000259" key="2">
    <source>
        <dbReference type="PROSITE" id="PS51186"/>
    </source>
</evidence>
<organism evidence="3 4">
    <name type="scientific">Dactylosporangium aurantiacum</name>
    <dbReference type="NCBI Taxonomy" id="35754"/>
    <lineage>
        <taxon>Bacteria</taxon>
        <taxon>Bacillati</taxon>
        <taxon>Actinomycetota</taxon>
        <taxon>Actinomycetes</taxon>
        <taxon>Micromonosporales</taxon>
        <taxon>Micromonosporaceae</taxon>
        <taxon>Dactylosporangium</taxon>
    </lineage>
</organism>
<proteinExistence type="predicted"/>
<name>A0A9Q9MJY5_9ACTN</name>
<evidence type="ECO:0000256" key="1">
    <source>
        <dbReference type="SAM" id="MobiDB-lite"/>
    </source>
</evidence>
<dbReference type="PANTHER" id="PTHR43792:SF1">
    <property type="entry name" value="N-ACETYLTRANSFERASE DOMAIN-CONTAINING PROTEIN"/>
    <property type="match status" value="1"/>
</dbReference>
<gene>
    <name evidence="3" type="ORF">Daura_15365</name>
</gene>
<dbReference type="OrthoDB" id="3533156at2"/>
<dbReference type="AlphaFoldDB" id="A0A9Q9MJY5"/>
<dbReference type="InterPro" id="IPR016181">
    <property type="entry name" value="Acyl_CoA_acyltransferase"/>
</dbReference>
<evidence type="ECO:0000313" key="4">
    <source>
        <dbReference type="Proteomes" id="UP001058003"/>
    </source>
</evidence>
<sequence>MRTGRLLLRRPVAADVATILAVHRDPLACLHNPGDRLLTGPAAADRLRHWSAHWDRHGFGYWSVLADPEAAPVGFCGLKLMPLLGEPALNLFYRFAPSVWHRGYASEAAAAVVAWAAANRPDLPLVARIRPDNVASQRVAARAGLHRAPHLDHPGEDGPDLLYTATPSGA</sequence>
<dbReference type="SUPFAM" id="SSF55729">
    <property type="entry name" value="Acyl-CoA N-acyltransferases (Nat)"/>
    <property type="match status" value="1"/>
</dbReference>
<protein>
    <submittedName>
        <fullName evidence="3">GNAT family N-acetyltransferase</fullName>
    </submittedName>
</protein>
<dbReference type="Pfam" id="PF13302">
    <property type="entry name" value="Acetyltransf_3"/>
    <property type="match status" value="1"/>
</dbReference>
<reference evidence="3" key="1">
    <citation type="submission" date="2021-04" db="EMBL/GenBank/DDBJ databases">
        <title>Dactylosporangium aurantiacum NRRL B-8018 full assembly.</title>
        <authorList>
            <person name="Hartkoorn R.C."/>
            <person name="Beaudoing E."/>
            <person name="Hot D."/>
        </authorList>
    </citation>
    <scope>NUCLEOTIDE SEQUENCE</scope>
    <source>
        <strain evidence="3">NRRL B-8018</strain>
    </source>
</reference>
<dbReference type="PANTHER" id="PTHR43792">
    <property type="entry name" value="GNAT FAMILY, PUTATIVE (AFU_ORTHOLOGUE AFUA_3G00765)-RELATED-RELATED"/>
    <property type="match status" value="1"/>
</dbReference>
<dbReference type="PROSITE" id="PS51186">
    <property type="entry name" value="GNAT"/>
    <property type="match status" value="1"/>
</dbReference>
<evidence type="ECO:0000313" key="3">
    <source>
        <dbReference type="EMBL" id="UWZ59574.1"/>
    </source>
</evidence>
<dbReference type="InterPro" id="IPR051531">
    <property type="entry name" value="N-acetyltransferase"/>
</dbReference>
<dbReference type="Proteomes" id="UP001058003">
    <property type="component" value="Chromosome"/>
</dbReference>
<dbReference type="Gene3D" id="3.40.630.30">
    <property type="match status" value="1"/>
</dbReference>
<dbReference type="GO" id="GO:0016747">
    <property type="term" value="F:acyltransferase activity, transferring groups other than amino-acyl groups"/>
    <property type="evidence" value="ECO:0007669"/>
    <property type="project" value="InterPro"/>
</dbReference>
<dbReference type="KEGG" id="daur:Daura_15365"/>
<dbReference type="InterPro" id="IPR000182">
    <property type="entry name" value="GNAT_dom"/>
</dbReference>